<dbReference type="EMBL" id="JADIKJ010000012">
    <property type="protein sequence ID" value="MFK2900995.1"/>
    <property type="molecule type" value="Genomic_DNA"/>
</dbReference>
<gene>
    <name evidence="4" type="ORF">ISP15_11665</name>
</gene>
<dbReference type="InterPro" id="IPR050811">
    <property type="entry name" value="Phosphate_ABC_transporter"/>
</dbReference>
<dbReference type="PROSITE" id="PS51782">
    <property type="entry name" value="LYSM"/>
    <property type="match status" value="1"/>
</dbReference>
<keyword evidence="5" id="KW-1185">Reference proteome</keyword>
<dbReference type="CDD" id="cd00118">
    <property type="entry name" value="LysM"/>
    <property type="match status" value="1"/>
</dbReference>
<dbReference type="Gene3D" id="3.40.190.10">
    <property type="entry name" value="Periplasmic binding protein-like II"/>
    <property type="match status" value="2"/>
</dbReference>
<feature type="chain" id="PRO_5045341463" evidence="2">
    <location>
        <begin position="25"/>
        <end position="468"/>
    </location>
</feature>
<dbReference type="InterPro" id="IPR018392">
    <property type="entry name" value="LysM"/>
</dbReference>
<protein>
    <submittedName>
        <fullName evidence="4">Substrate-binding domain-containing protein</fullName>
    </submittedName>
</protein>
<dbReference type="SMART" id="SM00257">
    <property type="entry name" value="LysM"/>
    <property type="match status" value="1"/>
</dbReference>
<dbReference type="Proteomes" id="UP001620461">
    <property type="component" value="Unassembled WGS sequence"/>
</dbReference>
<dbReference type="PANTHER" id="PTHR30570">
    <property type="entry name" value="PERIPLASMIC PHOSPHATE BINDING COMPONENT OF PHOSPHATE ABC TRANSPORTER"/>
    <property type="match status" value="1"/>
</dbReference>
<evidence type="ECO:0000313" key="4">
    <source>
        <dbReference type="EMBL" id="MFK2900995.1"/>
    </source>
</evidence>
<sequence length="468" mass="48284">MPVRMTRLLSVALISAGLSTVALAAATQSLTWRGDVVTANGVVKGMAKAWQSSGHGNVLMQPFNTASGLDAVAGGSADIAGSARPSSGSAVDGGLTFTPVAWDGLVLITSPSNPVSSLTLQQVHDIYYGKITNWKEVGGNDAPMDVFAVASPGDGVEYSLRKLLFGRGSQPVAAPRLYVNTTQLEQSVMLDPRSFGVTTLSSVAGNSKIKMLRIDGTAPTVSSVASGTYPLFFPLYLVTNPSSPNAAAAKEFVDFTQSPKGESVLRSHSLVPYDAGSTLIAMDASRRSRILAEVGAHASAEPTQMAAAPSARSAVSPASLAAASRAAIAARANTPSLSDVNGAVVAAPEPTSLKGVHGDALTVSDAASRGSSFAKVTADVYVSYAKSSVAKVSTQGPGKAAEALSKKAESRKIASSAKAPTRTYRVAAGETLYSIARKHGVDVAQIRSWNHLKDNTVRTGQVLRIEAR</sequence>
<proteinExistence type="predicted"/>
<comment type="caution">
    <text evidence="4">The sequence shown here is derived from an EMBL/GenBank/DDBJ whole genome shotgun (WGS) entry which is preliminary data.</text>
</comment>
<dbReference type="SUPFAM" id="SSF54106">
    <property type="entry name" value="LysM domain"/>
    <property type="match status" value="1"/>
</dbReference>
<organism evidence="4 5">
    <name type="scientific">Dyella jejuensis</name>
    <dbReference type="NCBI Taxonomy" id="1432009"/>
    <lineage>
        <taxon>Bacteria</taxon>
        <taxon>Pseudomonadati</taxon>
        <taxon>Pseudomonadota</taxon>
        <taxon>Gammaproteobacteria</taxon>
        <taxon>Lysobacterales</taxon>
        <taxon>Rhodanobacteraceae</taxon>
        <taxon>Dyella</taxon>
    </lineage>
</organism>
<dbReference type="InterPro" id="IPR024370">
    <property type="entry name" value="PBP_domain"/>
</dbReference>
<dbReference type="Pfam" id="PF01476">
    <property type="entry name" value="LysM"/>
    <property type="match status" value="1"/>
</dbReference>
<dbReference type="SUPFAM" id="SSF53850">
    <property type="entry name" value="Periplasmic binding protein-like II"/>
    <property type="match status" value="1"/>
</dbReference>
<evidence type="ECO:0000256" key="2">
    <source>
        <dbReference type="SAM" id="SignalP"/>
    </source>
</evidence>
<name>A0ABW8JMJ3_9GAMM</name>
<evidence type="ECO:0000313" key="5">
    <source>
        <dbReference type="Proteomes" id="UP001620461"/>
    </source>
</evidence>
<dbReference type="InterPro" id="IPR036779">
    <property type="entry name" value="LysM_dom_sf"/>
</dbReference>
<dbReference type="PANTHER" id="PTHR30570:SF1">
    <property type="entry name" value="PHOSPHATE-BINDING PROTEIN PSTS"/>
    <property type="match status" value="1"/>
</dbReference>
<evidence type="ECO:0000256" key="1">
    <source>
        <dbReference type="ARBA" id="ARBA00022729"/>
    </source>
</evidence>
<reference evidence="4 5" key="1">
    <citation type="submission" date="2020-10" db="EMBL/GenBank/DDBJ databases">
        <title>Phylogeny of dyella-like bacteria.</title>
        <authorList>
            <person name="Fu J."/>
        </authorList>
    </citation>
    <scope>NUCLEOTIDE SEQUENCE [LARGE SCALE GENOMIC DNA]</scope>
    <source>
        <strain evidence="4 5">JP1</strain>
    </source>
</reference>
<evidence type="ECO:0000259" key="3">
    <source>
        <dbReference type="PROSITE" id="PS51782"/>
    </source>
</evidence>
<keyword evidence="1 2" id="KW-0732">Signal</keyword>
<dbReference type="Pfam" id="PF12849">
    <property type="entry name" value="PBP_like_2"/>
    <property type="match status" value="1"/>
</dbReference>
<dbReference type="Gene3D" id="3.10.350.10">
    <property type="entry name" value="LysM domain"/>
    <property type="match status" value="1"/>
</dbReference>
<feature type="domain" description="LysM" evidence="3">
    <location>
        <begin position="422"/>
        <end position="465"/>
    </location>
</feature>
<accession>A0ABW8JMJ3</accession>
<feature type="signal peptide" evidence="2">
    <location>
        <begin position="1"/>
        <end position="24"/>
    </location>
</feature>